<dbReference type="GO" id="GO:0035197">
    <property type="term" value="F:siRNA binding"/>
    <property type="evidence" value="ECO:0007669"/>
    <property type="project" value="TreeGrafter"/>
</dbReference>
<proteinExistence type="predicted"/>
<dbReference type="PANTHER" id="PTHR21357">
    <property type="entry name" value="FAM172 FAMILY PROTEIN HOMOLOG CG10038"/>
    <property type="match status" value="1"/>
</dbReference>
<dbReference type="AlphaFoldDB" id="A0A1Z5KBN7"/>
<organism evidence="2 3">
    <name type="scientific">Fistulifera solaris</name>
    <name type="common">Oleaginous diatom</name>
    <dbReference type="NCBI Taxonomy" id="1519565"/>
    <lineage>
        <taxon>Eukaryota</taxon>
        <taxon>Sar</taxon>
        <taxon>Stramenopiles</taxon>
        <taxon>Ochrophyta</taxon>
        <taxon>Bacillariophyta</taxon>
        <taxon>Bacillariophyceae</taxon>
        <taxon>Bacillariophycidae</taxon>
        <taxon>Naviculales</taxon>
        <taxon>Naviculaceae</taxon>
        <taxon>Fistulifera</taxon>
    </lineage>
</organism>
<name>A0A1Z5KBN7_FISSO</name>
<gene>
    <name evidence="2" type="ORF">FisN_12Hh271</name>
</gene>
<dbReference type="GO" id="GO:0005634">
    <property type="term" value="C:nucleus"/>
    <property type="evidence" value="ECO:0007669"/>
    <property type="project" value="TreeGrafter"/>
</dbReference>
<dbReference type="InterPro" id="IPR048263">
    <property type="entry name" value="Arb2"/>
</dbReference>
<dbReference type="PANTHER" id="PTHR21357:SF4">
    <property type="entry name" value="FAM172 FAMILY PROTEIN HOMOLOG CG10038"/>
    <property type="match status" value="1"/>
</dbReference>
<feature type="region of interest" description="Disordered" evidence="1">
    <location>
        <begin position="1"/>
        <end position="28"/>
    </location>
</feature>
<feature type="compositionally biased region" description="Acidic residues" evidence="1">
    <location>
        <begin position="1"/>
        <end position="19"/>
    </location>
</feature>
<dbReference type="Proteomes" id="UP000198406">
    <property type="component" value="Unassembled WGS sequence"/>
</dbReference>
<feature type="compositionally biased region" description="Polar residues" evidence="1">
    <location>
        <begin position="142"/>
        <end position="151"/>
    </location>
</feature>
<evidence type="ECO:0000313" key="2">
    <source>
        <dbReference type="EMBL" id="GAX23694.1"/>
    </source>
</evidence>
<dbReference type="InterPro" id="IPR029058">
    <property type="entry name" value="AB_hydrolase_fold"/>
</dbReference>
<comment type="caution">
    <text evidence="2">The sequence shown here is derived from an EMBL/GenBank/DDBJ whole genome shotgun (WGS) entry which is preliminary data.</text>
</comment>
<sequence>MATVDEEPPPSSNDNDEVTDDRQHNSLVKPTKGNAFLHFFKTVEDFLFQRHHPHYRNHHEKQHVPQKKDAVLLYGCQSVEEHHQKRKDQTERIRLLHGKEGLKALNLEYRLVPCDRHKEEIPAAAVTAAADQPSDPCCTSEPIGSQTSSNNDGEDILVIFRDKLPCHECVQRLFHIPSGILITEANRKQFCADGDMYEEVTRLCQEYAQDCMCQEGDLEWLTVETVSTSGQKEDIRMMVSRGHAVSKEESTLGAEERERPTLLIATGRGKVRAGIFSRRHLMCSGLESATAIPLVREAAARGIHVIVLDPNVHGDTNGFVTFTKSMDYYYQKMKDCLHATGLYVVSHSASGGHMARYLLDKSEEVLTHFRAIAFTDSTHNIQWTKKKTTAAPSAHHSRSLFTVAKSVTGDVEEGSTSPLQDFLESERCVYFRCANVRRGSLALSIQPAGEPVQTDAFWTHRFGKIRTFWAGTDEHSLTNWYAHTKIWEHFDHFLLMQKIIAKSVKEA</sequence>
<protein>
    <submittedName>
        <fullName evidence="2">Uncharacterized protein</fullName>
    </submittedName>
</protein>
<dbReference type="SUPFAM" id="SSF53474">
    <property type="entry name" value="alpha/beta-Hydrolases"/>
    <property type="match status" value="1"/>
</dbReference>
<dbReference type="GO" id="GO:0031048">
    <property type="term" value="P:regulatory ncRNA-mediated heterochromatin formation"/>
    <property type="evidence" value="ECO:0007669"/>
    <property type="project" value="TreeGrafter"/>
</dbReference>
<reference evidence="2 3" key="1">
    <citation type="journal article" date="2015" name="Plant Cell">
        <title>Oil accumulation by the oleaginous diatom Fistulifera solaris as revealed by the genome and transcriptome.</title>
        <authorList>
            <person name="Tanaka T."/>
            <person name="Maeda Y."/>
            <person name="Veluchamy A."/>
            <person name="Tanaka M."/>
            <person name="Abida H."/>
            <person name="Marechal E."/>
            <person name="Bowler C."/>
            <person name="Muto M."/>
            <person name="Sunaga Y."/>
            <person name="Tanaka M."/>
            <person name="Yoshino T."/>
            <person name="Taniguchi T."/>
            <person name="Fukuda Y."/>
            <person name="Nemoto M."/>
            <person name="Matsumoto M."/>
            <person name="Wong P.S."/>
            <person name="Aburatani S."/>
            <person name="Fujibuchi W."/>
        </authorList>
    </citation>
    <scope>NUCLEOTIDE SEQUENCE [LARGE SCALE GENOMIC DNA]</scope>
    <source>
        <strain evidence="2 3">JPCC DA0580</strain>
    </source>
</reference>
<accession>A0A1Z5KBN7</accession>
<dbReference type="InParanoid" id="A0A1Z5KBN7"/>
<dbReference type="OrthoDB" id="421951at2759"/>
<evidence type="ECO:0000313" key="3">
    <source>
        <dbReference type="Proteomes" id="UP000198406"/>
    </source>
</evidence>
<keyword evidence="3" id="KW-1185">Reference proteome</keyword>
<feature type="region of interest" description="Disordered" evidence="1">
    <location>
        <begin position="132"/>
        <end position="151"/>
    </location>
</feature>
<evidence type="ECO:0000256" key="1">
    <source>
        <dbReference type="SAM" id="MobiDB-lite"/>
    </source>
</evidence>
<dbReference type="EMBL" id="BDSP01000203">
    <property type="protein sequence ID" value="GAX23694.1"/>
    <property type="molecule type" value="Genomic_DNA"/>
</dbReference>